<evidence type="ECO:0000259" key="9">
    <source>
        <dbReference type="PROSITE" id="PS50157"/>
    </source>
</evidence>
<keyword evidence="4 7" id="KW-0863">Zinc-finger</keyword>
<dbReference type="InterPro" id="IPR013087">
    <property type="entry name" value="Znf_C2H2_type"/>
</dbReference>
<feature type="compositionally biased region" description="Polar residues" evidence="8">
    <location>
        <begin position="177"/>
        <end position="187"/>
    </location>
</feature>
<evidence type="ECO:0000256" key="3">
    <source>
        <dbReference type="ARBA" id="ARBA00022737"/>
    </source>
</evidence>
<proteinExistence type="predicted"/>
<evidence type="ECO:0000256" key="4">
    <source>
        <dbReference type="ARBA" id="ARBA00022771"/>
    </source>
</evidence>
<dbReference type="GO" id="GO:0008270">
    <property type="term" value="F:zinc ion binding"/>
    <property type="evidence" value="ECO:0007669"/>
    <property type="project" value="UniProtKB-KW"/>
</dbReference>
<evidence type="ECO:0000256" key="6">
    <source>
        <dbReference type="ARBA" id="ARBA00023242"/>
    </source>
</evidence>
<evidence type="ECO:0000313" key="11">
    <source>
        <dbReference type="Proteomes" id="UP000007129"/>
    </source>
</evidence>
<feature type="region of interest" description="Disordered" evidence="8">
    <location>
        <begin position="73"/>
        <end position="144"/>
    </location>
</feature>
<dbReference type="InterPro" id="IPR051059">
    <property type="entry name" value="VerF-like"/>
</dbReference>
<dbReference type="SUPFAM" id="SSF57667">
    <property type="entry name" value="beta-beta-alpha zinc fingers"/>
    <property type="match status" value="1"/>
</dbReference>
<dbReference type="Proteomes" id="UP000007129">
    <property type="component" value="Unassembled WGS sequence"/>
</dbReference>
<sequence length="858" mass="95978">MDDLLIPRSAGTDEHPFGFTKTGRPRRVYKCRDCSRIFKRSEHCARHERVHTRERPFACRFCNKKYARKDLVTRHERSLHPQETAAAGDFRPRRTSQSASTVSVRSNSQNQGPTISQGLSSEGTSPDEFSQNGPQTPQDLDDLTVRRNSFPITLSRMMSPSFFNSDDFLPLEAGQNCDGQYSQPRNAEQTEKHASSLHESPRRSFSLPNAMADLDSSPMSVAAEQTRVAGSVEDVEISHAPQLGNTEAMEQDILFGRMDGFLMGPTTQPLPDNVPFDVLRELYSIPGSPLAIPQPPTFPYTMTQGTAYPFPGINAQNDASTHNLPRVMRERVASPPKLRIDCAVHDSLYRDIRGRVKGELEENVIPRVKELERLVEAYIKCFHCHFPIIHFASLDLSTTPGPLLLSICAIGALYRLERRRAVQFHNLASSALHSAVSSHPSSPTATAAARPLWVIQSCLLLSMYAAFSGQPAAVLSTVEKMGFFKNEFQLKRTALQKGRQDISRLSWDEWILRESTKRLLCGIFITGNLFSVTYGTTPVFSIEQDLQFEMPSEEKLWDAQTAELWEDVRASRNASDYQTTLRQAVVSTLFDRKDHFGPAPSQVSGFTALLITHAANVHMWSILQFVQAFSPPLANEILASTFSALQRWHAALGNGRVEAPESAYYNNAGIPLVFNCYALLRIAYVRLFGNGDIFNKMVLVTDDLEEISATMSSYVAAPQPRSHFLTKAISRAYEGFITPVRLGHLLIKKTAALSWSVEHAVAAWDSVLFVSKWVHALQLESATHPPDEEENSIIMQLRELLDEMEYDYEENGSLAAAVTRAWAGFLTDTWVWGVTPRMGYTLMQLAAAYEKSYEGLSP</sequence>
<dbReference type="eggNOG" id="KOG1721">
    <property type="taxonomic scope" value="Eukaryota"/>
</dbReference>
<feature type="domain" description="C2H2-type" evidence="9">
    <location>
        <begin position="57"/>
        <end position="85"/>
    </location>
</feature>
<dbReference type="InterPro" id="IPR007219">
    <property type="entry name" value="XnlR_reg_dom"/>
</dbReference>
<dbReference type="SMART" id="SM00355">
    <property type="entry name" value="ZnF_C2H2"/>
    <property type="match status" value="2"/>
</dbReference>
<evidence type="ECO:0000256" key="7">
    <source>
        <dbReference type="PROSITE-ProRule" id="PRU00042"/>
    </source>
</evidence>
<keyword evidence="6" id="KW-0539">Nucleus</keyword>
<dbReference type="VEuPathDB" id="FungiDB:MPH_13237"/>
<keyword evidence="5" id="KW-0862">Zinc</keyword>
<comment type="caution">
    <text evidence="10">The sequence shown here is derived from an EMBL/GenBank/DDBJ whole genome shotgun (WGS) entry which is preliminary data.</text>
</comment>
<dbReference type="CDD" id="cd12148">
    <property type="entry name" value="fungal_TF_MHR"/>
    <property type="match status" value="1"/>
</dbReference>
<evidence type="ECO:0000256" key="1">
    <source>
        <dbReference type="ARBA" id="ARBA00004123"/>
    </source>
</evidence>
<dbReference type="GO" id="GO:0006351">
    <property type="term" value="P:DNA-templated transcription"/>
    <property type="evidence" value="ECO:0007669"/>
    <property type="project" value="InterPro"/>
</dbReference>
<dbReference type="InParanoid" id="K2RZ41"/>
<feature type="compositionally biased region" description="Basic and acidic residues" evidence="8">
    <location>
        <begin position="188"/>
        <end position="202"/>
    </location>
</feature>
<reference evidence="10 11" key="1">
    <citation type="journal article" date="2012" name="BMC Genomics">
        <title>Tools to kill: Genome of one of the most destructive plant pathogenic fungi Macrophomina phaseolina.</title>
        <authorList>
            <person name="Islam M.S."/>
            <person name="Haque M.S."/>
            <person name="Islam M.M."/>
            <person name="Emdad E.M."/>
            <person name="Halim A."/>
            <person name="Hossen Q.M.M."/>
            <person name="Hossain M.Z."/>
            <person name="Ahmed B."/>
            <person name="Rahim S."/>
            <person name="Rahman M.S."/>
            <person name="Alam M.M."/>
            <person name="Hou S."/>
            <person name="Wan X."/>
            <person name="Saito J.A."/>
            <person name="Alam M."/>
        </authorList>
    </citation>
    <scope>NUCLEOTIDE SEQUENCE [LARGE SCALE GENOMIC DNA]</scope>
    <source>
        <strain evidence="10 11">MS6</strain>
    </source>
</reference>
<dbReference type="HOGENOM" id="CLU_007423_0_0_1"/>
<dbReference type="Gene3D" id="3.30.160.60">
    <property type="entry name" value="Classic Zinc Finger"/>
    <property type="match status" value="2"/>
</dbReference>
<protein>
    <submittedName>
        <fullName evidence="10">Zinc finger C2H2-type protein</fullName>
    </submittedName>
</protein>
<keyword evidence="2" id="KW-0479">Metal-binding</keyword>
<evidence type="ECO:0000256" key="5">
    <source>
        <dbReference type="ARBA" id="ARBA00022833"/>
    </source>
</evidence>
<dbReference type="GO" id="GO:0005634">
    <property type="term" value="C:nucleus"/>
    <property type="evidence" value="ECO:0007669"/>
    <property type="project" value="UniProtKB-SubCell"/>
</dbReference>
<dbReference type="GO" id="GO:0000981">
    <property type="term" value="F:DNA-binding transcription factor activity, RNA polymerase II-specific"/>
    <property type="evidence" value="ECO:0007669"/>
    <property type="project" value="InterPro"/>
</dbReference>
<organism evidence="10 11">
    <name type="scientific">Macrophomina phaseolina (strain MS6)</name>
    <name type="common">Charcoal rot fungus</name>
    <dbReference type="NCBI Taxonomy" id="1126212"/>
    <lineage>
        <taxon>Eukaryota</taxon>
        <taxon>Fungi</taxon>
        <taxon>Dikarya</taxon>
        <taxon>Ascomycota</taxon>
        <taxon>Pezizomycotina</taxon>
        <taxon>Dothideomycetes</taxon>
        <taxon>Dothideomycetes incertae sedis</taxon>
        <taxon>Botryosphaeriales</taxon>
        <taxon>Botryosphaeriaceae</taxon>
        <taxon>Macrophomina</taxon>
    </lineage>
</organism>
<dbReference type="PROSITE" id="PS50157">
    <property type="entry name" value="ZINC_FINGER_C2H2_2"/>
    <property type="match status" value="2"/>
</dbReference>
<dbReference type="OrthoDB" id="10018191at2759"/>
<name>K2RZ41_MACPH</name>
<dbReference type="Pfam" id="PF04082">
    <property type="entry name" value="Fungal_trans"/>
    <property type="match status" value="1"/>
</dbReference>
<evidence type="ECO:0000256" key="8">
    <source>
        <dbReference type="SAM" id="MobiDB-lite"/>
    </source>
</evidence>
<dbReference type="STRING" id="1126212.K2RZ41"/>
<dbReference type="AlphaFoldDB" id="K2RZ41"/>
<feature type="compositionally biased region" description="Polar residues" evidence="8">
    <location>
        <begin position="95"/>
        <end position="138"/>
    </location>
</feature>
<feature type="region of interest" description="Disordered" evidence="8">
    <location>
        <begin position="174"/>
        <end position="203"/>
    </location>
</feature>
<keyword evidence="3" id="KW-0677">Repeat</keyword>
<dbReference type="GO" id="GO:0000785">
    <property type="term" value="C:chromatin"/>
    <property type="evidence" value="ECO:0007669"/>
    <property type="project" value="TreeGrafter"/>
</dbReference>
<gene>
    <name evidence="10" type="ORF">MPH_13237</name>
</gene>
<evidence type="ECO:0000313" key="10">
    <source>
        <dbReference type="EMBL" id="EKG09715.1"/>
    </source>
</evidence>
<dbReference type="GO" id="GO:0000978">
    <property type="term" value="F:RNA polymerase II cis-regulatory region sequence-specific DNA binding"/>
    <property type="evidence" value="ECO:0007669"/>
    <property type="project" value="InterPro"/>
</dbReference>
<feature type="domain" description="C2H2-type" evidence="9">
    <location>
        <begin position="29"/>
        <end position="56"/>
    </location>
</feature>
<accession>K2RZ41</accession>
<comment type="subcellular location">
    <subcellularLocation>
        <location evidence="1">Nucleus</location>
    </subcellularLocation>
</comment>
<dbReference type="InterPro" id="IPR036236">
    <property type="entry name" value="Znf_C2H2_sf"/>
</dbReference>
<dbReference type="PANTHER" id="PTHR40626:SF11">
    <property type="entry name" value="ZINC FINGER PROTEIN YPR022C"/>
    <property type="match status" value="1"/>
</dbReference>
<dbReference type="PROSITE" id="PS00028">
    <property type="entry name" value="ZINC_FINGER_C2H2_1"/>
    <property type="match status" value="2"/>
</dbReference>
<dbReference type="EMBL" id="AHHD01000570">
    <property type="protein sequence ID" value="EKG09715.1"/>
    <property type="molecule type" value="Genomic_DNA"/>
</dbReference>
<dbReference type="PANTHER" id="PTHR40626">
    <property type="entry name" value="MIP31509P"/>
    <property type="match status" value="1"/>
</dbReference>
<evidence type="ECO:0000256" key="2">
    <source>
        <dbReference type="ARBA" id="ARBA00022723"/>
    </source>
</evidence>